<evidence type="ECO:0000256" key="2">
    <source>
        <dbReference type="SAM" id="SignalP"/>
    </source>
</evidence>
<protein>
    <recommendedName>
        <fullName evidence="3">DUF7137 domain-containing protein</fullName>
    </recommendedName>
</protein>
<dbReference type="EMBL" id="JAAAID010000011">
    <property type="protein sequence ID" value="KAG0024623.1"/>
    <property type="molecule type" value="Genomic_DNA"/>
</dbReference>
<feature type="compositionally biased region" description="Low complexity" evidence="1">
    <location>
        <begin position="32"/>
        <end position="83"/>
    </location>
</feature>
<dbReference type="AlphaFoldDB" id="A0A9P6N4B7"/>
<feature type="region of interest" description="Disordered" evidence="1">
    <location>
        <begin position="32"/>
        <end position="96"/>
    </location>
</feature>
<dbReference type="Pfam" id="PF23585">
    <property type="entry name" value="DUF7137"/>
    <property type="match status" value="1"/>
</dbReference>
<sequence length="276" mass="28115">MQRTFILVLLGLLCLSNVLVQGQGATQSATTTAAATSSGSASGSTTTSGSAAATGTATATRTASGSQNATATGTGTAPTSSVTRTPSDPLSSLTMLNPKANVQDPPLFQIGTDIQFAWSYDKYLLLQPTNITIEAFMTNSPTVIITIGAALPGSTTNYTWPAASQLNASNPISTAMYTLRIFDGAVGRYGSLPDGGYLATYSGLKFGLYAASAYTPGSQMNRKNPPDFPDLCDLSVFAGHQRGIGDGASICLSAPCHCSIDIGGTGSVIQTGSALL</sequence>
<dbReference type="Proteomes" id="UP000703661">
    <property type="component" value="Unassembled WGS sequence"/>
</dbReference>
<evidence type="ECO:0000259" key="3">
    <source>
        <dbReference type="Pfam" id="PF23585"/>
    </source>
</evidence>
<evidence type="ECO:0000313" key="4">
    <source>
        <dbReference type="EMBL" id="KAG0024623.1"/>
    </source>
</evidence>
<feature type="domain" description="DUF7137" evidence="3">
    <location>
        <begin position="89"/>
        <end position="219"/>
    </location>
</feature>
<keyword evidence="2" id="KW-0732">Signal</keyword>
<evidence type="ECO:0000313" key="5">
    <source>
        <dbReference type="Proteomes" id="UP000703661"/>
    </source>
</evidence>
<dbReference type="PANTHER" id="PTHR42028:SF1">
    <property type="entry name" value="YALI0E30657P"/>
    <property type="match status" value="1"/>
</dbReference>
<feature type="compositionally biased region" description="Polar residues" evidence="1">
    <location>
        <begin position="84"/>
        <end position="95"/>
    </location>
</feature>
<accession>A0A9P6N4B7</accession>
<feature type="signal peptide" evidence="2">
    <location>
        <begin position="1"/>
        <end position="22"/>
    </location>
</feature>
<proteinExistence type="predicted"/>
<keyword evidence="5" id="KW-1185">Reference proteome</keyword>
<gene>
    <name evidence="4" type="ORF">BGZ80_000474</name>
</gene>
<feature type="chain" id="PRO_5040129434" description="DUF7137 domain-containing protein" evidence="2">
    <location>
        <begin position="23"/>
        <end position="276"/>
    </location>
</feature>
<dbReference type="PANTHER" id="PTHR42028">
    <property type="entry name" value="CHROMOSOME 1, WHOLE GENOME SHOTGUN SEQUENCE"/>
    <property type="match status" value="1"/>
</dbReference>
<organism evidence="4 5">
    <name type="scientific">Entomortierella chlamydospora</name>
    <dbReference type="NCBI Taxonomy" id="101097"/>
    <lineage>
        <taxon>Eukaryota</taxon>
        <taxon>Fungi</taxon>
        <taxon>Fungi incertae sedis</taxon>
        <taxon>Mucoromycota</taxon>
        <taxon>Mortierellomycotina</taxon>
        <taxon>Mortierellomycetes</taxon>
        <taxon>Mortierellales</taxon>
        <taxon>Mortierellaceae</taxon>
        <taxon>Entomortierella</taxon>
    </lineage>
</organism>
<dbReference type="InterPro" id="IPR055561">
    <property type="entry name" value="DUF7137"/>
</dbReference>
<evidence type="ECO:0000256" key="1">
    <source>
        <dbReference type="SAM" id="MobiDB-lite"/>
    </source>
</evidence>
<name>A0A9P6N4B7_9FUNG</name>
<reference evidence="4" key="1">
    <citation type="journal article" date="2020" name="Fungal Divers.">
        <title>Resolving the Mortierellaceae phylogeny through synthesis of multi-gene phylogenetics and phylogenomics.</title>
        <authorList>
            <person name="Vandepol N."/>
            <person name="Liber J."/>
            <person name="Desiro A."/>
            <person name="Na H."/>
            <person name="Kennedy M."/>
            <person name="Barry K."/>
            <person name="Grigoriev I.V."/>
            <person name="Miller A.N."/>
            <person name="O'Donnell K."/>
            <person name="Stajich J.E."/>
            <person name="Bonito G."/>
        </authorList>
    </citation>
    <scope>NUCLEOTIDE SEQUENCE</scope>
    <source>
        <strain evidence="4">NRRL 2769</strain>
    </source>
</reference>
<comment type="caution">
    <text evidence="4">The sequence shown here is derived from an EMBL/GenBank/DDBJ whole genome shotgun (WGS) entry which is preliminary data.</text>
</comment>